<sequence length="54" mass="6443">MIKSVDKRLNKLEALTPEKEYPSYGELLKRESTPGTEENEEFMNLYNENKYEDQ</sequence>
<proteinExistence type="predicted"/>
<keyword evidence="3" id="KW-1185">Reference proteome</keyword>
<protein>
    <submittedName>
        <fullName evidence="2">Uncharacterized protein</fullName>
    </submittedName>
</protein>
<dbReference type="EMBL" id="FXTP01000012">
    <property type="protein sequence ID" value="SMO84171.1"/>
    <property type="molecule type" value="Genomic_DNA"/>
</dbReference>
<dbReference type="AlphaFoldDB" id="A0A521EL34"/>
<evidence type="ECO:0000313" key="3">
    <source>
        <dbReference type="Proteomes" id="UP000317557"/>
    </source>
</evidence>
<evidence type="ECO:0000313" key="2">
    <source>
        <dbReference type="EMBL" id="SMO84171.1"/>
    </source>
</evidence>
<name>A0A521EL34_9BACT</name>
<reference evidence="2 3" key="1">
    <citation type="submission" date="2017-05" db="EMBL/GenBank/DDBJ databases">
        <authorList>
            <person name="Varghese N."/>
            <person name="Submissions S."/>
        </authorList>
    </citation>
    <scope>NUCLEOTIDE SEQUENCE [LARGE SCALE GENOMIC DNA]</scope>
    <source>
        <strain evidence="2 3">DSM 21985</strain>
    </source>
</reference>
<evidence type="ECO:0000256" key="1">
    <source>
        <dbReference type="SAM" id="MobiDB-lite"/>
    </source>
</evidence>
<dbReference type="Proteomes" id="UP000317557">
    <property type="component" value="Unassembled WGS sequence"/>
</dbReference>
<organism evidence="2 3">
    <name type="scientific">Gracilimonas mengyeensis</name>
    <dbReference type="NCBI Taxonomy" id="1302730"/>
    <lineage>
        <taxon>Bacteria</taxon>
        <taxon>Pseudomonadati</taxon>
        <taxon>Balneolota</taxon>
        <taxon>Balneolia</taxon>
        <taxon>Balneolales</taxon>
        <taxon>Balneolaceae</taxon>
        <taxon>Gracilimonas</taxon>
    </lineage>
</organism>
<gene>
    <name evidence="2" type="ORF">SAMN06265219_11288</name>
</gene>
<dbReference type="RefSeq" id="WP_185957308.1">
    <property type="nucleotide sequence ID" value="NZ_FXTP01000012.1"/>
</dbReference>
<feature type="region of interest" description="Disordered" evidence="1">
    <location>
        <begin position="31"/>
        <end position="54"/>
    </location>
</feature>
<accession>A0A521EL34</accession>